<reference evidence="1" key="1">
    <citation type="journal article" date="2015" name="ISME J.">
        <title>Draft Genome Sequence of Streptomyces incarnatus NRRL8089, which Produces the Nucleoside Antibiotic Sinefungin.</title>
        <authorList>
            <person name="Oshima K."/>
            <person name="Hattori M."/>
            <person name="Shimizu H."/>
            <person name="Fukuda K."/>
            <person name="Nemoto M."/>
            <person name="Inagaki K."/>
            <person name="Tamura T."/>
        </authorList>
    </citation>
    <scope>NUCLEOTIDE SEQUENCE</scope>
    <source>
        <strain evidence="1">FACHB-1375</strain>
    </source>
</reference>
<protein>
    <submittedName>
        <fullName evidence="1">Uncharacterized protein</fullName>
    </submittedName>
</protein>
<dbReference type="RefSeq" id="WP_190469070.1">
    <property type="nucleotide sequence ID" value="NZ_JACJPW010000066.1"/>
</dbReference>
<reference evidence="1" key="2">
    <citation type="submission" date="2020-08" db="EMBL/GenBank/DDBJ databases">
        <authorList>
            <person name="Chen M."/>
            <person name="Teng W."/>
            <person name="Zhao L."/>
            <person name="Hu C."/>
            <person name="Zhou Y."/>
            <person name="Han B."/>
            <person name="Song L."/>
            <person name="Shu W."/>
        </authorList>
    </citation>
    <scope>NUCLEOTIDE SEQUENCE</scope>
    <source>
        <strain evidence="1">FACHB-1375</strain>
    </source>
</reference>
<comment type="caution">
    <text evidence="1">The sequence shown here is derived from an EMBL/GenBank/DDBJ whole genome shotgun (WGS) entry which is preliminary data.</text>
</comment>
<organism evidence="1 2">
    <name type="scientific">Aerosakkonema funiforme FACHB-1375</name>
    <dbReference type="NCBI Taxonomy" id="2949571"/>
    <lineage>
        <taxon>Bacteria</taxon>
        <taxon>Bacillati</taxon>
        <taxon>Cyanobacteriota</taxon>
        <taxon>Cyanophyceae</taxon>
        <taxon>Oscillatoriophycideae</taxon>
        <taxon>Aerosakkonematales</taxon>
        <taxon>Aerosakkonemataceae</taxon>
        <taxon>Aerosakkonema</taxon>
    </lineage>
</organism>
<proteinExistence type="predicted"/>
<dbReference type="AlphaFoldDB" id="A0A926VHG0"/>
<gene>
    <name evidence="1" type="ORF">H6G03_22785</name>
</gene>
<evidence type="ECO:0000313" key="1">
    <source>
        <dbReference type="EMBL" id="MBD2183857.1"/>
    </source>
</evidence>
<dbReference type="Proteomes" id="UP000641646">
    <property type="component" value="Unassembled WGS sequence"/>
</dbReference>
<dbReference type="EMBL" id="JACJPW010000066">
    <property type="protein sequence ID" value="MBD2183857.1"/>
    <property type="molecule type" value="Genomic_DNA"/>
</dbReference>
<name>A0A926VHG0_9CYAN</name>
<evidence type="ECO:0000313" key="2">
    <source>
        <dbReference type="Proteomes" id="UP000641646"/>
    </source>
</evidence>
<sequence>MDSLRIAKQINSELALIRSQYHNVLSAEERSEILDSITTCLANEFADVIYLSICDRQRNQELLKWSYDLSDRNYPQRVGPETQDVMIYLAKHSYDVYINCTVKWSSRFSAMDKRNRENELRGTIWDENRLSSLTEKVTNLEGGHHKDLDQNSSISTQYLNLQGIEKDLSKLALEEIIDKKDIENITHSLKNDLDRGYIQGVSFSIKAQTKPIIEWEFELDSSNLFNRSGDGIENVDFRQIEADLALHIKPIFSEKFKQMTQENKQQLIKEKQESNNPIWFAKVGRSKKGIFEWFKDIIGI</sequence>
<accession>A0A926VHG0</accession>
<keyword evidence="2" id="KW-1185">Reference proteome</keyword>